<evidence type="ECO:0000256" key="3">
    <source>
        <dbReference type="ARBA" id="ARBA00020987"/>
    </source>
</evidence>
<dbReference type="PANTHER" id="PTHR21451">
    <property type="entry name" value="HISTONE H3 METHYLTRANSFERASE"/>
    <property type="match status" value="1"/>
</dbReference>
<evidence type="ECO:0000259" key="12">
    <source>
        <dbReference type="Pfam" id="PF08123"/>
    </source>
</evidence>
<evidence type="ECO:0000256" key="2">
    <source>
        <dbReference type="ARBA" id="ARBA00012190"/>
    </source>
</evidence>
<comment type="caution">
    <text evidence="13">The sequence shown here is derived from an EMBL/GenBank/DDBJ whole genome shotgun (WGS) entry which is preliminary data.</text>
</comment>
<dbReference type="InterPro" id="IPR029063">
    <property type="entry name" value="SAM-dependent_MTases_sf"/>
</dbReference>
<evidence type="ECO:0000256" key="8">
    <source>
        <dbReference type="ARBA" id="ARBA00023242"/>
    </source>
</evidence>
<evidence type="ECO:0000256" key="5">
    <source>
        <dbReference type="ARBA" id="ARBA00022679"/>
    </source>
</evidence>
<feature type="compositionally biased region" description="Basic residues" evidence="11">
    <location>
        <begin position="423"/>
        <end position="444"/>
    </location>
</feature>
<feature type="compositionally biased region" description="Polar residues" evidence="11">
    <location>
        <begin position="22"/>
        <end position="35"/>
    </location>
</feature>
<dbReference type="EMBL" id="JALLBG020000303">
    <property type="protein sequence ID" value="KAL3756526.1"/>
    <property type="molecule type" value="Genomic_DNA"/>
</dbReference>
<evidence type="ECO:0000256" key="4">
    <source>
        <dbReference type="ARBA" id="ARBA00022603"/>
    </source>
</evidence>
<keyword evidence="8" id="KW-0539">Nucleus</keyword>
<dbReference type="Pfam" id="PF08123">
    <property type="entry name" value="DOT1"/>
    <property type="match status" value="1"/>
</dbReference>
<dbReference type="Proteomes" id="UP001530293">
    <property type="component" value="Unassembled WGS sequence"/>
</dbReference>
<evidence type="ECO:0000313" key="14">
    <source>
        <dbReference type="Proteomes" id="UP001530293"/>
    </source>
</evidence>
<keyword evidence="7" id="KW-0156">Chromatin regulator</keyword>
<comment type="catalytic activity">
    <reaction evidence="10">
        <text>L-lysyl(79)-[histone H3] + 3 S-adenosyl-L-methionine = N(6),N(6),N(6)-trimethyl-L-lysyl(79)-[histone H3] + 3 S-adenosyl-L-homocysteine + 3 H(+)</text>
        <dbReference type="Rhea" id="RHEA:60328"/>
        <dbReference type="Rhea" id="RHEA-COMP:15549"/>
        <dbReference type="Rhea" id="RHEA-COMP:15552"/>
        <dbReference type="ChEBI" id="CHEBI:15378"/>
        <dbReference type="ChEBI" id="CHEBI:29969"/>
        <dbReference type="ChEBI" id="CHEBI:57856"/>
        <dbReference type="ChEBI" id="CHEBI:59789"/>
        <dbReference type="ChEBI" id="CHEBI:61961"/>
        <dbReference type="EC" id="2.1.1.360"/>
    </reaction>
</comment>
<dbReference type="GO" id="GO:0140956">
    <property type="term" value="F:histone H3K79 trimethyltransferase activity"/>
    <property type="evidence" value="ECO:0007669"/>
    <property type="project" value="UniProtKB-EC"/>
</dbReference>
<feature type="region of interest" description="Disordered" evidence="11">
    <location>
        <begin position="9"/>
        <end position="35"/>
    </location>
</feature>
<dbReference type="AlphaFoldDB" id="A0ABD3LXS6"/>
<feature type="region of interest" description="Disordered" evidence="11">
    <location>
        <begin position="423"/>
        <end position="452"/>
    </location>
</feature>
<evidence type="ECO:0000256" key="9">
    <source>
        <dbReference type="ARBA" id="ARBA00029821"/>
    </source>
</evidence>
<dbReference type="GO" id="GO:0032259">
    <property type="term" value="P:methylation"/>
    <property type="evidence" value="ECO:0007669"/>
    <property type="project" value="UniProtKB-KW"/>
</dbReference>
<dbReference type="InterPro" id="IPR030445">
    <property type="entry name" value="H3-K79_meTrfase"/>
</dbReference>
<name>A0ABD3LXS6_9STRA</name>
<evidence type="ECO:0000313" key="13">
    <source>
        <dbReference type="EMBL" id="KAL3756526.1"/>
    </source>
</evidence>
<dbReference type="InterPro" id="IPR025789">
    <property type="entry name" value="DOT1_dom"/>
</dbReference>
<sequence length="452" mass="50925">MMNQVSAIVSIKTGDGNDRDNFTTNGSGELSIETRNNGPVELQAAFKLAQNRIYNTESLSATEGKDLMEQNKNTIYVDTAQAHLQSDLQAVKLGKKKFLFGGKAPNAVPADIQSLYNKVGKTTDEIGGNSYGGPIYGEITQGSMQKLIQLMIDHTSLSQESQHFIDIGCGLGKPSFHVAQQVGVEFSFGIECIFSRHAPQPAACIEDCHAGCKTWNKLWRKMMLQSVFLCLGRYYSTEVTSLDPFTHVYMFDTGLSQESHFIDIGCGLGKPSFHVAQQVGVEFSFGIEVEPYRGHKFRSFYSCVHVRYWTIGILHHFTLLGTNKHYSFHASSPPELLKELVAVRWNRSGSEFLICYHGPKCMVDKYHFSVKLMVQSTAYMTTTSEGRECYIYRCIQGATSDGTHCDKFFHMHRTCVELWTKKQATKKKKPAPKKMKQLAKKNPRTKKEQKWI</sequence>
<protein>
    <recommendedName>
        <fullName evidence="3">Histone-lysine N-methyltransferase, H3 lysine-79 specific</fullName>
        <ecNumber evidence="2">2.1.1.360</ecNumber>
    </recommendedName>
    <alternativeName>
        <fullName evidence="9">Histone H3-K79 methyltransferase</fullName>
    </alternativeName>
</protein>
<accession>A0ABD3LXS6</accession>
<comment type="subcellular location">
    <subcellularLocation>
        <location evidence="1">Nucleus</location>
    </subcellularLocation>
</comment>
<proteinExistence type="predicted"/>
<evidence type="ECO:0000256" key="1">
    <source>
        <dbReference type="ARBA" id="ARBA00004123"/>
    </source>
</evidence>
<reference evidence="13 14" key="1">
    <citation type="submission" date="2024-10" db="EMBL/GenBank/DDBJ databases">
        <title>Updated reference genomes for cyclostephanoid diatoms.</title>
        <authorList>
            <person name="Roberts W.R."/>
            <person name="Alverson A.J."/>
        </authorList>
    </citation>
    <scope>NUCLEOTIDE SEQUENCE [LARGE SCALE GENOMIC DNA]</scope>
    <source>
        <strain evidence="13 14">AJA232-27</strain>
    </source>
</reference>
<evidence type="ECO:0000256" key="10">
    <source>
        <dbReference type="ARBA" id="ARBA00047770"/>
    </source>
</evidence>
<dbReference type="GO" id="GO:0005634">
    <property type="term" value="C:nucleus"/>
    <property type="evidence" value="ECO:0007669"/>
    <property type="project" value="UniProtKB-SubCell"/>
</dbReference>
<dbReference type="PANTHER" id="PTHR21451:SF0">
    <property type="entry name" value="HISTONE-LYSINE N-METHYLTRANSFERASE, H3 LYSINE-79 SPECIFIC"/>
    <property type="match status" value="1"/>
</dbReference>
<dbReference type="Gene3D" id="3.40.50.150">
    <property type="entry name" value="Vaccinia Virus protein VP39"/>
    <property type="match status" value="2"/>
</dbReference>
<evidence type="ECO:0000256" key="7">
    <source>
        <dbReference type="ARBA" id="ARBA00022853"/>
    </source>
</evidence>
<evidence type="ECO:0000256" key="6">
    <source>
        <dbReference type="ARBA" id="ARBA00022691"/>
    </source>
</evidence>
<feature type="domain" description="DOT1" evidence="12">
    <location>
        <begin position="134"/>
        <end position="193"/>
    </location>
</feature>
<keyword evidence="6" id="KW-0949">S-adenosyl-L-methionine</keyword>
<evidence type="ECO:0000256" key="11">
    <source>
        <dbReference type="SAM" id="MobiDB-lite"/>
    </source>
</evidence>
<keyword evidence="5" id="KW-0808">Transferase</keyword>
<keyword evidence="4" id="KW-0489">Methyltransferase</keyword>
<dbReference type="EC" id="2.1.1.360" evidence="2"/>
<gene>
    <name evidence="13" type="ORF">ACHAWU_009920</name>
</gene>
<keyword evidence="14" id="KW-1185">Reference proteome</keyword>
<dbReference type="SUPFAM" id="SSF53335">
    <property type="entry name" value="S-adenosyl-L-methionine-dependent methyltransferases"/>
    <property type="match status" value="2"/>
</dbReference>
<organism evidence="13 14">
    <name type="scientific">Discostella pseudostelligera</name>
    <dbReference type="NCBI Taxonomy" id="259834"/>
    <lineage>
        <taxon>Eukaryota</taxon>
        <taxon>Sar</taxon>
        <taxon>Stramenopiles</taxon>
        <taxon>Ochrophyta</taxon>
        <taxon>Bacillariophyta</taxon>
        <taxon>Coscinodiscophyceae</taxon>
        <taxon>Thalassiosirophycidae</taxon>
        <taxon>Stephanodiscales</taxon>
        <taxon>Stephanodiscaceae</taxon>
        <taxon>Discostella</taxon>
    </lineage>
</organism>